<evidence type="ECO:0000313" key="2">
    <source>
        <dbReference type="EMBL" id="KNC73863.1"/>
    </source>
</evidence>
<accession>A0A0L0FCS1</accession>
<name>A0A0L0FCS1_9EUKA</name>
<reference evidence="2 3" key="1">
    <citation type="submission" date="2011-02" db="EMBL/GenBank/DDBJ databases">
        <title>The Genome Sequence of Sphaeroforma arctica JP610.</title>
        <authorList>
            <consortium name="The Broad Institute Genome Sequencing Platform"/>
            <person name="Russ C."/>
            <person name="Cuomo C."/>
            <person name="Young S.K."/>
            <person name="Zeng Q."/>
            <person name="Gargeya S."/>
            <person name="Alvarado L."/>
            <person name="Berlin A."/>
            <person name="Chapman S.B."/>
            <person name="Chen Z."/>
            <person name="Freedman E."/>
            <person name="Gellesch M."/>
            <person name="Goldberg J."/>
            <person name="Griggs A."/>
            <person name="Gujja S."/>
            <person name="Heilman E."/>
            <person name="Heiman D."/>
            <person name="Howarth C."/>
            <person name="Mehta T."/>
            <person name="Neiman D."/>
            <person name="Pearson M."/>
            <person name="Roberts A."/>
            <person name="Saif S."/>
            <person name="Shea T."/>
            <person name="Shenoy N."/>
            <person name="Sisk P."/>
            <person name="Stolte C."/>
            <person name="Sykes S."/>
            <person name="White J."/>
            <person name="Yandava C."/>
            <person name="Burger G."/>
            <person name="Gray M.W."/>
            <person name="Holland P.W.H."/>
            <person name="King N."/>
            <person name="Lang F.B.F."/>
            <person name="Roger A.J."/>
            <person name="Ruiz-Trillo I."/>
            <person name="Haas B."/>
            <person name="Nusbaum C."/>
            <person name="Birren B."/>
        </authorList>
    </citation>
    <scope>NUCLEOTIDE SEQUENCE [LARGE SCALE GENOMIC DNA]</scope>
    <source>
        <strain evidence="2 3">JP610</strain>
    </source>
</reference>
<feature type="compositionally biased region" description="Low complexity" evidence="1">
    <location>
        <begin position="1"/>
        <end position="19"/>
    </location>
</feature>
<dbReference type="EMBL" id="KQ245053">
    <property type="protein sequence ID" value="KNC73863.1"/>
    <property type="molecule type" value="Genomic_DNA"/>
</dbReference>
<feature type="region of interest" description="Disordered" evidence="1">
    <location>
        <begin position="1"/>
        <end position="128"/>
    </location>
</feature>
<dbReference type="AlphaFoldDB" id="A0A0L0FCS1"/>
<evidence type="ECO:0000256" key="1">
    <source>
        <dbReference type="SAM" id="MobiDB-lite"/>
    </source>
</evidence>
<feature type="compositionally biased region" description="Basic and acidic residues" evidence="1">
    <location>
        <begin position="57"/>
        <end position="105"/>
    </location>
</feature>
<feature type="non-terminal residue" evidence="2">
    <location>
        <position position="1"/>
    </location>
</feature>
<sequence length="145" mass="15829">PATPRTATADARARSVSSAKETCDVIDGNESQRNSTQPPAAESAQKDPAEETPTPADTHKNTQTPEDRHKGTHKDTDKESNKGTRAHDNNEGDHMDGDSDQDKSHAMASSDDDGGSNNDNEAETLVRMYEQRYRYHSGYHGGMDD</sequence>
<proteinExistence type="predicted"/>
<evidence type="ECO:0000313" key="3">
    <source>
        <dbReference type="Proteomes" id="UP000054560"/>
    </source>
</evidence>
<dbReference type="Proteomes" id="UP000054560">
    <property type="component" value="Unassembled WGS sequence"/>
</dbReference>
<dbReference type="RefSeq" id="XP_014147765.1">
    <property type="nucleotide sequence ID" value="XM_014292290.1"/>
</dbReference>
<gene>
    <name evidence="2" type="ORF">SARC_13579</name>
</gene>
<dbReference type="GeneID" id="25914083"/>
<organism evidence="2 3">
    <name type="scientific">Sphaeroforma arctica JP610</name>
    <dbReference type="NCBI Taxonomy" id="667725"/>
    <lineage>
        <taxon>Eukaryota</taxon>
        <taxon>Ichthyosporea</taxon>
        <taxon>Ichthyophonida</taxon>
        <taxon>Sphaeroforma</taxon>
    </lineage>
</organism>
<keyword evidence="3" id="KW-1185">Reference proteome</keyword>
<feature type="compositionally biased region" description="Polar residues" evidence="1">
    <location>
        <begin position="29"/>
        <end position="38"/>
    </location>
</feature>
<protein>
    <submittedName>
        <fullName evidence="2">Uncharacterized protein</fullName>
    </submittedName>
</protein>
<feature type="non-terminal residue" evidence="2">
    <location>
        <position position="145"/>
    </location>
</feature>